<accession>A0A5T1DEL8</accession>
<dbReference type="InterPro" id="IPR000719">
    <property type="entry name" value="Prot_kinase_dom"/>
</dbReference>
<dbReference type="PROSITE" id="PS00109">
    <property type="entry name" value="PROTEIN_KINASE_TYR"/>
    <property type="match status" value="1"/>
</dbReference>
<dbReference type="PROSITE" id="PS50011">
    <property type="entry name" value="PROTEIN_KINASE_DOM"/>
    <property type="match status" value="1"/>
</dbReference>
<dbReference type="Gene3D" id="1.10.510.10">
    <property type="entry name" value="Transferase(Phosphotransferase) domain 1"/>
    <property type="match status" value="1"/>
</dbReference>
<dbReference type="GO" id="GO:0005737">
    <property type="term" value="C:cytoplasm"/>
    <property type="evidence" value="ECO:0007669"/>
    <property type="project" value="TreeGrafter"/>
</dbReference>
<dbReference type="Pfam" id="PF00069">
    <property type="entry name" value="Pkinase"/>
    <property type="match status" value="1"/>
</dbReference>
<protein>
    <submittedName>
        <fullName evidence="1">Protein kinase family protein</fullName>
    </submittedName>
</protein>
<sequence>MDRILENNLANAFNELQQTLSNSYLELYSCTTNKRLQLVFSSLHNNIIECFKKMNERLPSTEKSNKHYLANYSRKLKTNIELALHLQKEFKNSELSFEIDKYYYNIFKQCLDFLENSGGSEIPLGMKKITIYEKISIFVLSNKINIPNILRSCTLTLIGSGSYANVYKYYDDFYQCHFALKRLNKAANDKEFIRFVKEYEIMRSVNNPYILKVYSMDEQKKEYIMEYADFTLEKYIKNYNQKLSNGERISLGCQVLKGIEILWNNNILHRDISFNNILLKLYDCIYPVIKISDFGLAKEINSDLTSIDTEIKGSLNDFSTLKIKGFNEYNIEDELYALTQVLYFIATGKENVKKANCDFLKKGIGEDKENRYKKLEDLKVDFISFLKAR</sequence>
<dbReference type="EMBL" id="AAJDSP010000004">
    <property type="protein sequence ID" value="ECK8439294.1"/>
    <property type="molecule type" value="Genomic_DNA"/>
</dbReference>
<dbReference type="AlphaFoldDB" id="A0A5T1DEL8"/>
<dbReference type="GO" id="GO:0005524">
    <property type="term" value="F:ATP binding"/>
    <property type="evidence" value="ECO:0007669"/>
    <property type="project" value="UniProtKB-UniRule"/>
</dbReference>
<dbReference type="InterPro" id="IPR053235">
    <property type="entry name" value="Ser_Thr_kinase"/>
</dbReference>
<dbReference type="CDD" id="cd00180">
    <property type="entry name" value="PKc"/>
    <property type="match status" value="1"/>
</dbReference>
<keyword evidence="1" id="KW-0808">Transferase</keyword>
<dbReference type="PANTHER" id="PTHR24361:SF785">
    <property type="entry name" value="DUAL SPECIFICITY MITOGEN-ACTIVATED PROTEIN KINASE KINASE 1"/>
    <property type="match status" value="1"/>
</dbReference>
<dbReference type="PROSITE" id="PS00107">
    <property type="entry name" value="PROTEIN_KINASE_ATP"/>
    <property type="match status" value="1"/>
</dbReference>
<gene>
    <name evidence="1" type="ORF">FR398_03680</name>
</gene>
<keyword evidence="1" id="KW-0418">Kinase</keyword>
<organism evidence="1">
    <name type="scientific">Campylobacter jejuni</name>
    <dbReference type="NCBI Taxonomy" id="197"/>
    <lineage>
        <taxon>Bacteria</taxon>
        <taxon>Pseudomonadati</taxon>
        <taxon>Campylobacterota</taxon>
        <taxon>Epsilonproteobacteria</taxon>
        <taxon>Campylobacterales</taxon>
        <taxon>Campylobacteraceae</taxon>
        <taxon>Campylobacter</taxon>
    </lineage>
</organism>
<dbReference type="InterPro" id="IPR011009">
    <property type="entry name" value="Kinase-like_dom_sf"/>
</dbReference>
<dbReference type="InterPro" id="IPR017441">
    <property type="entry name" value="Protein_kinase_ATP_BS"/>
</dbReference>
<dbReference type="InterPro" id="IPR008266">
    <property type="entry name" value="Tyr_kinase_AS"/>
</dbReference>
<reference evidence="1" key="1">
    <citation type="submission" date="2019-08" db="EMBL/GenBank/DDBJ databases">
        <authorList>
            <person name="Ashton P.M."/>
            <person name="Dallman T."/>
            <person name="Nair S."/>
            <person name="De Pinna E."/>
            <person name="Peters T."/>
            <person name="Grant K."/>
        </authorList>
    </citation>
    <scope>NUCLEOTIDE SEQUENCE</scope>
    <source>
        <strain evidence="1">657290</strain>
    </source>
</reference>
<dbReference type="PANTHER" id="PTHR24361">
    <property type="entry name" value="MITOGEN-ACTIVATED KINASE KINASE KINASE"/>
    <property type="match status" value="1"/>
</dbReference>
<name>A0A5T1DEL8_CAMJU</name>
<dbReference type="SUPFAM" id="SSF56112">
    <property type="entry name" value="Protein kinase-like (PK-like)"/>
    <property type="match status" value="1"/>
</dbReference>
<evidence type="ECO:0000313" key="1">
    <source>
        <dbReference type="EMBL" id="ECK8439294.1"/>
    </source>
</evidence>
<dbReference type="RefSeq" id="WP_052785544.1">
    <property type="nucleotide sequence ID" value="NZ_CAJGXR010000054.1"/>
</dbReference>
<proteinExistence type="predicted"/>
<dbReference type="GO" id="GO:0004674">
    <property type="term" value="F:protein serine/threonine kinase activity"/>
    <property type="evidence" value="ECO:0007669"/>
    <property type="project" value="TreeGrafter"/>
</dbReference>
<comment type="caution">
    <text evidence="1">The sequence shown here is derived from an EMBL/GenBank/DDBJ whole genome shotgun (WGS) entry which is preliminary data.</text>
</comment>